<sequence length="199" mass="22044">MRTIDDCTAVILAGGESRRMGEDKAAILLAGEPLLNRAIQSVQPLFEHLLISVREPREHLFFPQLCDRGEGGGPMMGISTALERVNTPWVFVLACDMPFISAEMICAMSERLAEQQVVVAVVDGVVQPLAAFYAKSSLPLMSKQIASGDRSLQRLIKQTDATFIDWEDLRPFDSERLSFMDLDSKQDVAKAEGILRSMK</sequence>
<feature type="binding site" evidence="8">
    <location>
        <position position="24"/>
    </location>
    <ligand>
        <name>GTP</name>
        <dbReference type="ChEBI" id="CHEBI:37565"/>
    </ligand>
</feature>
<dbReference type="InterPro" id="IPR013482">
    <property type="entry name" value="Molybde_CF_guanTrfase"/>
</dbReference>
<dbReference type="STRING" id="1921010.MMIC_P2121"/>
<dbReference type="GO" id="GO:0006777">
    <property type="term" value="P:Mo-molybdopterin cofactor biosynthetic process"/>
    <property type="evidence" value="ECO:0007669"/>
    <property type="project" value="UniProtKB-KW"/>
</dbReference>
<comment type="subunit">
    <text evidence="8">Monomer.</text>
</comment>
<dbReference type="AlphaFoldDB" id="A0A1L8CQE7"/>
<evidence type="ECO:0000256" key="6">
    <source>
        <dbReference type="ARBA" id="ARBA00023134"/>
    </source>
</evidence>
<proteinExistence type="inferred from homology"/>
<evidence type="ECO:0000256" key="1">
    <source>
        <dbReference type="ARBA" id="ARBA00022490"/>
    </source>
</evidence>
<evidence type="ECO:0000313" key="11">
    <source>
        <dbReference type="Proteomes" id="UP000231632"/>
    </source>
</evidence>
<evidence type="ECO:0000256" key="2">
    <source>
        <dbReference type="ARBA" id="ARBA00022679"/>
    </source>
</evidence>
<comment type="function">
    <text evidence="8">Transfers a GMP moiety from GTP to Mo-molybdopterin (Mo-MPT) cofactor (Moco or molybdenum cofactor) to form Mo-molybdopterin guanine dinucleotide (Mo-MGD) cofactor.</text>
</comment>
<keyword evidence="5 8" id="KW-0460">Magnesium</keyword>
<comment type="cofactor">
    <cofactor evidence="8">
        <name>Mg(2+)</name>
        <dbReference type="ChEBI" id="CHEBI:18420"/>
    </cofactor>
</comment>
<dbReference type="InterPro" id="IPR025877">
    <property type="entry name" value="MobA-like_NTP_Trfase"/>
</dbReference>
<feature type="binding site" evidence="8">
    <location>
        <position position="67"/>
    </location>
    <ligand>
        <name>GTP</name>
        <dbReference type="ChEBI" id="CHEBI:37565"/>
    </ligand>
</feature>
<dbReference type="InterPro" id="IPR029044">
    <property type="entry name" value="Nucleotide-diphossugar_trans"/>
</dbReference>
<dbReference type="Proteomes" id="UP000231632">
    <property type="component" value="Unassembled WGS sequence"/>
</dbReference>
<organism evidence="10 11">
    <name type="scientific">Mariprofundus micogutta</name>
    <dbReference type="NCBI Taxonomy" id="1921010"/>
    <lineage>
        <taxon>Bacteria</taxon>
        <taxon>Pseudomonadati</taxon>
        <taxon>Pseudomonadota</taxon>
        <taxon>Candidatius Mariprofundia</taxon>
        <taxon>Mariprofundales</taxon>
        <taxon>Mariprofundaceae</taxon>
        <taxon>Mariprofundus</taxon>
    </lineage>
</organism>
<dbReference type="GO" id="GO:0046872">
    <property type="term" value="F:metal ion binding"/>
    <property type="evidence" value="ECO:0007669"/>
    <property type="project" value="UniProtKB-KW"/>
</dbReference>
<dbReference type="CDD" id="cd02503">
    <property type="entry name" value="MobA"/>
    <property type="match status" value="1"/>
</dbReference>
<evidence type="ECO:0000256" key="4">
    <source>
        <dbReference type="ARBA" id="ARBA00022741"/>
    </source>
</evidence>
<keyword evidence="2 8" id="KW-0808">Transferase</keyword>
<dbReference type="GO" id="GO:0061603">
    <property type="term" value="F:molybdenum cofactor guanylyltransferase activity"/>
    <property type="evidence" value="ECO:0007669"/>
    <property type="project" value="UniProtKB-EC"/>
</dbReference>
<evidence type="ECO:0000259" key="9">
    <source>
        <dbReference type="Pfam" id="PF12804"/>
    </source>
</evidence>
<dbReference type="PANTHER" id="PTHR19136:SF81">
    <property type="entry name" value="MOLYBDENUM COFACTOR GUANYLYLTRANSFERASE"/>
    <property type="match status" value="1"/>
</dbReference>
<protein>
    <recommendedName>
        <fullName evidence="8">Molybdenum cofactor guanylyltransferase</fullName>
        <shortName evidence="8">MoCo guanylyltransferase</shortName>
        <ecNumber evidence="8">2.7.7.77</ecNumber>
    </recommendedName>
    <alternativeName>
        <fullName evidence="8">GTP:molybdopterin guanylyltransferase</fullName>
    </alternativeName>
    <alternativeName>
        <fullName evidence="8">Mo-MPT guanylyltransferase</fullName>
    </alternativeName>
    <alternativeName>
        <fullName evidence="8">Molybdopterin guanylyltransferase</fullName>
    </alternativeName>
    <alternativeName>
        <fullName evidence="8">Molybdopterin-guanine dinucleotide synthase</fullName>
        <shortName evidence="8">MGD synthase</shortName>
    </alternativeName>
</protein>
<evidence type="ECO:0000256" key="3">
    <source>
        <dbReference type="ARBA" id="ARBA00022723"/>
    </source>
</evidence>
<dbReference type="EMBL" id="BDFD01000021">
    <property type="protein sequence ID" value="GAV21141.1"/>
    <property type="molecule type" value="Genomic_DNA"/>
</dbReference>
<dbReference type="OrthoDB" id="9788394at2"/>
<comment type="similarity">
    <text evidence="8">Belongs to the MobA family.</text>
</comment>
<keyword evidence="1 8" id="KW-0963">Cytoplasm</keyword>
<evidence type="ECO:0000256" key="7">
    <source>
        <dbReference type="ARBA" id="ARBA00023150"/>
    </source>
</evidence>
<dbReference type="GO" id="GO:0005525">
    <property type="term" value="F:GTP binding"/>
    <property type="evidence" value="ECO:0007669"/>
    <property type="project" value="UniProtKB-UniRule"/>
</dbReference>
<evidence type="ECO:0000256" key="8">
    <source>
        <dbReference type="HAMAP-Rule" id="MF_00316"/>
    </source>
</evidence>
<dbReference type="Pfam" id="PF12804">
    <property type="entry name" value="NTP_transf_3"/>
    <property type="match status" value="1"/>
</dbReference>
<comment type="catalytic activity">
    <reaction evidence="8">
        <text>Mo-molybdopterin + GTP + H(+) = Mo-molybdopterin guanine dinucleotide + diphosphate</text>
        <dbReference type="Rhea" id="RHEA:34243"/>
        <dbReference type="ChEBI" id="CHEBI:15378"/>
        <dbReference type="ChEBI" id="CHEBI:33019"/>
        <dbReference type="ChEBI" id="CHEBI:37565"/>
        <dbReference type="ChEBI" id="CHEBI:71302"/>
        <dbReference type="ChEBI" id="CHEBI:71310"/>
        <dbReference type="EC" id="2.7.7.77"/>
    </reaction>
</comment>
<dbReference type="PANTHER" id="PTHR19136">
    <property type="entry name" value="MOLYBDENUM COFACTOR GUANYLYLTRANSFERASE"/>
    <property type="match status" value="1"/>
</dbReference>
<comment type="caution">
    <text evidence="8">Lacks conserved residue(s) required for the propagation of feature annotation.</text>
</comment>
<gene>
    <name evidence="8" type="primary">mobA</name>
    <name evidence="10" type="ORF">MMIC_P2121</name>
</gene>
<keyword evidence="7 8" id="KW-0501">Molybdenum cofactor biosynthesis</keyword>
<feature type="domain" description="MobA-like NTP transferase" evidence="9">
    <location>
        <begin position="9"/>
        <end position="160"/>
    </location>
</feature>
<dbReference type="HAMAP" id="MF_00316">
    <property type="entry name" value="MobA"/>
    <property type="match status" value="1"/>
</dbReference>
<dbReference type="RefSeq" id="WP_072660444.1">
    <property type="nucleotide sequence ID" value="NZ_BDFD01000021.1"/>
</dbReference>
<dbReference type="GO" id="GO:0005737">
    <property type="term" value="C:cytoplasm"/>
    <property type="evidence" value="ECO:0007669"/>
    <property type="project" value="UniProtKB-SubCell"/>
</dbReference>
<comment type="caution">
    <text evidence="10">The sequence shown here is derived from an EMBL/GenBank/DDBJ whole genome shotgun (WGS) entry which is preliminary data.</text>
</comment>
<dbReference type="Gene3D" id="3.90.550.10">
    <property type="entry name" value="Spore Coat Polysaccharide Biosynthesis Protein SpsA, Chain A"/>
    <property type="match status" value="1"/>
</dbReference>
<evidence type="ECO:0000256" key="5">
    <source>
        <dbReference type="ARBA" id="ARBA00022842"/>
    </source>
</evidence>
<accession>A0A1L8CQE7</accession>
<name>A0A1L8CQE7_9PROT</name>
<dbReference type="EC" id="2.7.7.77" evidence="8"/>
<dbReference type="SUPFAM" id="SSF53448">
    <property type="entry name" value="Nucleotide-diphospho-sugar transferases"/>
    <property type="match status" value="1"/>
</dbReference>
<keyword evidence="3 8" id="KW-0479">Metal-binding</keyword>
<reference evidence="10 11" key="1">
    <citation type="journal article" date="2017" name="Arch. Microbiol.">
        <title>Mariprofundus micogutta sp. nov., a novel iron-oxidizing zetaproteobacterium isolated from a deep-sea hydrothermal field at the Bayonnaise knoll of the Izu-Ogasawara arc, and a description of Mariprofundales ord. nov. and Zetaproteobacteria classis nov.</title>
        <authorList>
            <person name="Makita H."/>
            <person name="Tanaka E."/>
            <person name="Mitsunobu S."/>
            <person name="Miyazaki M."/>
            <person name="Nunoura T."/>
            <person name="Uematsu K."/>
            <person name="Takaki Y."/>
            <person name="Nishi S."/>
            <person name="Shimamura S."/>
            <person name="Takai K."/>
        </authorList>
    </citation>
    <scope>NUCLEOTIDE SEQUENCE [LARGE SCALE GENOMIC DNA]</scope>
    <source>
        <strain evidence="10 11">ET2</strain>
    </source>
</reference>
<keyword evidence="11" id="KW-1185">Reference proteome</keyword>
<feature type="binding site" evidence="8">
    <location>
        <begin position="12"/>
        <end position="14"/>
    </location>
    <ligand>
        <name>GTP</name>
        <dbReference type="ChEBI" id="CHEBI:37565"/>
    </ligand>
</feature>
<feature type="binding site" evidence="8">
    <location>
        <position position="96"/>
    </location>
    <ligand>
        <name>Mg(2+)</name>
        <dbReference type="ChEBI" id="CHEBI:18420"/>
    </ligand>
</feature>
<keyword evidence="6 8" id="KW-0342">GTP-binding</keyword>
<comment type="domain">
    <text evidence="8">The N-terminal domain determines nucleotide recognition and specific binding, while the C-terminal domain determines the specific binding to the target protein.</text>
</comment>
<keyword evidence="4 8" id="KW-0547">Nucleotide-binding</keyword>
<keyword evidence="10" id="KW-0548">Nucleotidyltransferase</keyword>
<evidence type="ECO:0000313" key="10">
    <source>
        <dbReference type="EMBL" id="GAV21141.1"/>
    </source>
</evidence>
<feature type="binding site" evidence="8">
    <location>
        <position position="96"/>
    </location>
    <ligand>
        <name>GTP</name>
        <dbReference type="ChEBI" id="CHEBI:37565"/>
    </ligand>
</feature>
<comment type="subcellular location">
    <subcellularLocation>
        <location evidence="8">Cytoplasm</location>
    </subcellularLocation>
</comment>